<dbReference type="Gene3D" id="2.60.120.260">
    <property type="entry name" value="Galactose-binding domain-like"/>
    <property type="match status" value="1"/>
</dbReference>
<dbReference type="InterPro" id="IPR029058">
    <property type="entry name" value="AB_hydrolase_fold"/>
</dbReference>
<dbReference type="NCBIfam" id="TIGR00976">
    <property type="entry name" value="CocE_NonD"/>
    <property type="match status" value="1"/>
</dbReference>
<name>A0A5C6M222_9PLAN</name>
<evidence type="ECO:0000256" key="1">
    <source>
        <dbReference type="ARBA" id="ARBA00022801"/>
    </source>
</evidence>
<dbReference type="SUPFAM" id="SSF53474">
    <property type="entry name" value="alpha/beta-Hydrolases"/>
    <property type="match status" value="1"/>
</dbReference>
<dbReference type="InterPro" id="IPR008979">
    <property type="entry name" value="Galactose-bd-like_sf"/>
</dbReference>
<dbReference type="Gene3D" id="3.40.50.1820">
    <property type="entry name" value="alpha/beta hydrolase"/>
    <property type="match status" value="1"/>
</dbReference>
<dbReference type="GO" id="GO:0008239">
    <property type="term" value="F:dipeptidyl-peptidase activity"/>
    <property type="evidence" value="ECO:0007669"/>
    <property type="project" value="InterPro"/>
</dbReference>
<evidence type="ECO:0000313" key="3">
    <source>
        <dbReference type="EMBL" id="TWW08213.1"/>
    </source>
</evidence>
<keyword evidence="1" id="KW-0378">Hydrolase</keyword>
<proteinExistence type="predicted"/>
<protein>
    <submittedName>
        <fullName evidence="3">Peptidase S15</fullName>
    </submittedName>
</protein>
<reference evidence="3 4" key="1">
    <citation type="submission" date="2019-08" db="EMBL/GenBank/DDBJ databases">
        <title>100 year-old enigma solved: identification of Planctomyces bekefii, the type genus and species of the phylum Planctomycetes.</title>
        <authorList>
            <person name="Svetlana D.N."/>
            <person name="Overmann J."/>
        </authorList>
    </citation>
    <scope>NUCLEOTIDE SEQUENCE [LARGE SCALE GENOMIC DNA]</scope>
    <source>
        <strain evidence="3">Phe10_nw2017</strain>
    </source>
</reference>
<dbReference type="InterPro" id="IPR000383">
    <property type="entry name" value="Xaa-Pro-like_dom"/>
</dbReference>
<feature type="non-terminal residue" evidence="3">
    <location>
        <position position="1"/>
    </location>
</feature>
<dbReference type="InterPro" id="IPR013736">
    <property type="entry name" value="Xaa-Pro_dipept_C"/>
</dbReference>
<keyword evidence="4" id="KW-1185">Reference proteome</keyword>
<organism evidence="3 4">
    <name type="scientific">Planctomyces bekefii</name>
    <dbReference type="NCBI Taxonomy" id="1653850"/>
    <lineage>
        <taxon>Bacteria</taxon>
        <taxon>Pseudomonadati</taxon>
        <taxon>Planctomycetota</taxon>
        <taxon>Planctomycetia</taxon>
        <taxon>Planctomycetales</taxon>
        <taxon>Planctomycetaceae</taxon>
        <taxon>Planctomyces</taxon>
    </lineage>
</organism>
<reference evidence="3 4" key="2">
    <citation type="submission" date="2019-08" db="EMBL/GenBank/DDBJ databases">
        <authorList>
            <person name="Henke P."/>
        </authorList>
    </citation>
    <scope>NUCLEOTIDE SEQUENCE [LARGE SCALE GENOMIC DNA]</scope>
    <source>
        <strain evidence="3">Phe10_nw2017</strain>
    </source>
</reference>
<dbReference type="SUPFAM" id="SSF49785">
    <property type="entry name" value="Galactose-binding domain-like"/>
    <property type="match status" value="1"/>
</dbReference>
<evidence type="ECO:0000259" key="2">
    <source>
        <dbReference type="SMART" id="SM00939"/>
    </source>
</evidence>
<dbReference type="EMBL" id="SRHE01000783">
    <property type="protein sequence ID" value="TWW08213.1"/>
    <property type="molecule type" value="Genomic_DNA"/>
</dbReference>
<accession>A0A5C6M222</accession>
<dbReference type="AlphaFoldDB" id="A0A5C6M222"/>
<comment type="caution">
    <text evidence="3">The sequence shown here is derived from an EMBL/GenBank/DDBJ whole genome shotgun (WGS) entry which is preliminary data.</text>
</comment>
<feature type="domain" description="Xaa-Pro dipeptidyl-peptidase C-terminal" evidence="2">
    <location>
        <begin position="167"/>
        <end position="413"/>
    </location>
</feature>
<dbReference type="Proteomes" id="UP000321083">
    <property type="component" value="Unassembled WGS sequence"/>
</dbReference>
<dbReference type="Pfam" id="PF08530">
    <property type="entry name" value="PepX_C"/>
    <property type="match status" value="1"/>
</dbReference>
<dbReference type="InterPro" id="IPR005674">
    <property type="entry name" value="CocE/Ser_esterase"/>
</dbReference>
<gene>
    <name evidence="3" type="ORF">E3A20_26580</name>
</gene>
<dbReference type="Pfam" id="PF02129">
    <property type="entry name" value="Peptidase_S15"/>
    <property type="match status" value="1"/>
</dbReference>
<dbReference type="SMART" id="SM00939">
    <property type="entry name" value="PepX_C"/>
    <property type="match status" value="1"/>
</dbReference>
<sequence>DNRPPDASHHGQSAVFLIRAQSVAITGARILDAWVLFHEGYRIGGTTRPLRFRSLAQVCRDPMDNDRLLEEWLQHPTYDDYWRDEDCSLHFDRMNVPCFTIGSWYDFMNQGSIASFQGRQHHGGAGSRGRQQLVIGPWLHGRLNKGSQNGQLTYPPHAAWPEHEHMIRWFDRWLKGQQNGVDAEPPVRWFVMGAVGENDAPGNVWREADDFPPASTTLPLYLQQNGLLSQQAPDSEIGSTSWIGDPLNPCQIPGTAFPGAADARSFEQQPEVRTFTTETLSEPVEWTGRIKAELWLSSTAPDTDVIVRVSDVYPDGRSILIVDYPWRLRCREGLDKEVLMQPGEIVPVRFDVGWISQIFNRGHRIRVTIASTGAPLYEPNPQNGKPLTLEMPPDATTATNTLHHNRTHASRILAPVMATD</sequence>
<evidence type="ECO:0000313" key="4">
    <source>
        <dbReference type="Proteomes" id="UP000321083"/>
    </source>
</evidence>